<dbReference type="GO" id="GO:0004553">
    <property type="term" value="F:hydrolase activity, hydrolyzing O-glycosyl compounds"/>
    <property type="evidence" value="ECO:0007669"/>
    <property type="project" value="InterPro"/>
</dbReference>
<evidence type="ECO:0000256" key="1">
    <source>
        <dbReference type="ARBA" id="ARBA00006865"/>
    </source>
</evidence>
<organism evidence="4 5">
    <name type="scientific">Gordonia otitidis (strain DSM 44809 / CCUG 52243 / JCM 12355 / NBRC 100426 / IFM 10032)</name>
    <dbReference type="NCBI Taxonomy" id="1108044"/>
    <lineage>
        <taxon>Bacteria</taxon>
        <taxon>Bacillati</taxon>
        <taxon>Actinomycetota</taxon>
        <taxon>Actinomycetes</taxon>
        <taxon>Mycobacteriales</taxon>
        <taxon>Gordoniaceae</taxon>
        <taxon>Gordonia</taxon>
    </lineage>
</organism>
<dbReference type="GO" id="GO:0005975">
    <property type="term" value="P:carbohydrate metabolic process"/>
    <property type="evidence" value="ECO:0007669"/>
    <property type="project" value="InterPro"/>
</dbReference>
<dbReference type="PANTHER" id="PTHR10963">
    <property type="entry name" value="GLYCOSYL HYDROLASE-RELATED"/>
    <property type="match status" value="1"/>
</dbReference>
<dbReference type="InterPro" id="IPR050546">
    <property type="entry name" value="Glycosyl_Hydrlase_16"/>
</dbReference>
<evidence type="ECO:0000313" key="4">
    <source>
        <dbReference type="EMBL" id="GAB33983.1"/>
    </source>
</evidence>
<dbReference type="Pfam" id="PF00722">
    <property type="entry name" value="Glyco_hydro_16"/>
    <property type="match status" value="1"/>
</dbReference>
<dbReference type="InterPro" id="IPR000757">
    <property type="entry name" value="Beta-glucanase-like"/>
</dbReference>
<dbReference type="CDD" id="cd00413">
    <property type="entry name" value="Glyco_hydrolase_16"/>
    <property type="match status" value="1"/>
</dbReference>
<feature type="domain" description="GH16" evidence="3">
    <location>
        <begin position="1"/>
        <end position="164"/>
    </location>
</feature>
<dbReference type="PROSITE" id="PS51762">
    <property type="entry name" value="GH16_2"/>
    <property type="match status" value="1"/>
</dbReference>
<evidence type="ECO:0000256" key="2">
    <source>
        <dbReference type="SAM" id="MobiDB-lite"/>
    </source>
</evidence>
<feature type="region of interest" description="Disordered" evidence="2">
    <location>
        <begin position="1"/>
        <end position="25"/>
    </location>
</feature>
<keyword evidence="5" id="KW-1185">Reference proteome</keyword>
<dbReference type="STRING" id="1108044.GOOTI_090_00130"/>
<reference evidence="4" key="1">
    <citation type="submission" date="2012-02" db="EMBL/GenBank/DDBJ databases">
        <title>Whole genome shotgun sequence of Gordonia otitidis NBRC 100426.</title>
        <authorList>
            <person name="Yoshida I."/>
            <person name="Hosoyama A."/>
            <person name="Tsuchikane K."/>
            <person name="Katsumata H."/>
            <person name="Yamazaki S."/>
            <person name="Fujita N."/>
        </authorList>
    </citation>
    <scope>NUCLEOTIDE SEQUENCE [LARGE SCALE GENOMIC DNA]</scope>
    <source>
        <strain evidence="4">NBRC 100426</strain>
    </source>
</reference>
<dbReference type="AlphaFoldDB" id="H5TKH5"/>
<evidence type="ECO:0000259" key="3">
    <source>
        <dbReference type="PROSITE" id="PS51762"/>
    </source>
</evidence>
<feature type="compositionally biased region" description="Gly residues" evidence="2">
    <location>
        <begin position="15"/>
        <end position="25"/>
    </location>
</feature>
<dbReference type="Proteomes" id="UP000005038">
    <property type="component" value="Unassembled WGS sequence"/>
</dbReference>
<sequence length="164" mass="17940">MSDGALVVTGDASGNSGGMAESGGGQKYGRWEICTRSPAAAPGYHAVALLWPDNNMWPIGGEVDFMEISDPARQSAEYNLHYGMFNSVESHRIEGDGTQWHAFAVNWTPSYIAVYVDGFEWARTTAVSKLPPWSMHLCLQLDNFGGNIAAGGKMYVDWARSYRP</sequence>
<proteinExistence type="inferred from homology"/>
<name>H5TKH5_GORO1</name>
<protein>
    <recommendedName>
        <fullName evidence="3">GH16 domain-containing protein</fullName>
    </recommendedName>
</protein>
<dbReference type="Gene3D" id="2.60.120.200">
    <property type="match status" value="1"/>
</dbReference>
<dbReference type="SUPFAM" id="SSF49899">
    <property type="entry name" value="Concanavalin A-like lectins/glucanases"/>
    <property type="match status" value="1"/>
</dbReference>
<accession>H5TKH5</accession>
<comment type="caution">
    <text evidence="4">The sequence shown here is derived from an EMBL/GenBank/DDBJ whole genome shotgun (WGS) entry which is preliminary data.</text>
</comment>
<dbReference type="PANTHER" id="PTHR10963:SF55">
    <property type="entry name" value="GLYCOSIDE HYDROLASE FAMILY 16 PROTEIN"/>
    <property type="match status" value="1"/>
</dbReference>
<comment type="similarity">
    <text evidence="1">Belongs to the glycosyl hydrolase 16 family.</text>
</comment>
<evidence type="ECO:0000313" key="5">
    <source>
        <dbReference type="Proteomes" id="UP000005038"/>
    </source>
</evidence>
<dbReference type="InterPro" id="IPR013320">
    <property type="entry name" value="ConA-like_dom_sf"/>
</dbReference>
<dbReference type="EMBL" id="BAFB01000090">
    <property type="protein sequence ID" value="GAB33983.1"/>
    <property type="molecule type" value="Genomic_DNA"/>
</dbReference>
<gene>
    <name evidence="4" type="ORF">GOOTI_090_00130</name>
</gene>